<evidence type="ECO:0000256" key="1">
    <source>
        <dbReference type="SAM" id="SignalP"/>
    </source>
</evidence>
<feature type="domain" description="FAS1" evidence="2">
    <location>
        <begin position="194"/>
        <end position="341"/>
    </location>
</feature>
<keyword evidence="1" id="KW-0732">Signal</keyword>
<feature type="chain" id="PRO_5044859883" description="FAS1 domain-containing protein" evidence="1">
    <location>
        <begin position="31"/>
        <end position="694"/>
    </location>
</feature>
<dbReference type="InterPro" id="IPR000782">
    <property type="entry name" value="FAS1_domain"/>
</dbReference>
<dbReference type="SUPFAM" id="SSF82153">
    <property type="entry name" value="FAS1 domain"/>
    <property type="match status" value="4"/>
</dbReference>
<dbReference type="FunFam" id="2.30.180.10:FF:000039">
    <property type="entry name" value="Fasciclin 1, isoform F"/>
    <property type="match status" value="1"/>
</dbReference>
<dbReference type="InterPro" id="IPR036378">
    <property type="entry name" value="FAS1_dom_sf"/>
</dbReference>
<feature type="domain" description="FAS1" evidence="2">
    <location>
        <begin position="498"/>
        <end position="661"/>
    </location>
</feature>
<keyword evidence="4" id="KW-1185">Reference proteome</keyword>
<feature type="signal peptide" evidence="1">
    <location>
        <begin position="1"/>
        <end position="30"/>
    </location>
</feature>
<organism evidence="3 4">
    <name type="scientific">Hypothenemus hampei</name>
    <name type="common">Coffee berry borer</name>
    <dbReference type="NCBI Taxonomy" id="57062"/>
    <lineage>
        <taxon>Eukaryota</taxon>
        <taxon>Metazoa</taxon>
        <taxon>Ecdysozoa</taxon>
        <taxon>Arthropoda</taxon>
        <taxon>Hexapoda</taxon>
        <taxon>Insecta</taxon>
        <taxon>Pterygota</taxon>
        <taxon>Neoptera</taxon>
        <taxon>Endopterygota</taxon>
        <taxon>Coleoptera</taxon>
        <taxon>Polyphaga</taxon>
        <taxon>Cucujiformia</taxon>
        <taxon>Curculionidae</taxon>
        <taxon>Scolytinae</taxon>
        <taxon>Hypothenemus</taxon>
    </lineage>
</organism>
<evidence type="ECO:0000259" key="2">
    <source>
        <dbReference type="PROSITE" id="PS50213"/>
    </source>
</evidence>
<dbReference type="PROSITE" id="PS50213">
    <property type="entry name" value="FAS1"/>
    <property type="match status" value="4"/>
</dbReference>
<dbReference type="PANTHER" id="PTHR10900:SF80">
    <property type="entry name" value="FASCICLIN-1"/>
    <property type="match status" value="1"/>
</dbReference>
<protein>
    <recommendedName>
        <fullName evidence="2">FAS1 domain-containing protein</fullName>
    </recommendedName>
</protein>
<evidence type="ECO:0000313" key="3">
    <source>
        <dbReference type="EMBL" id="KAL1505831.1"/>
    </source>
</evidence>
<dbReference type="PANTHER" id="PTHR10900">
    <property type="entry name" value="PERIOSTIN-RELATED"/>
    <property type="match status" value="1"/>
</dbReference>
<dbReference type="InterPro" id="IPR050904">
    <property type="entry name" value="Adhesion/Biosynth-related"/>
</dbReference>
<reference evidence="3 4" key="1">
    <citation type="submission" date="2024-05" db="EMBL/GenBank/DDBJ databases">
        <title>Genetic variation in Jamaican populations of the coffee berry borer (Hypothenemus hampei).</title>
        <authorList>
            <person name="Errbii M."/>
            <person name="Myrie A."/>
        </authorList>
    </citation>
    <scope>NUCLEOTIDE SEQUENCE [LARGE SCALE GENOMIC DNA]</scope>
    <source>
        <strain evidence="3">JA-Hopewell-2020-01-JO</strain>
        <tissue evidence="3">Whole body</tissue>
    </source>
</reference>
<dbReference type="Pfam" id="PF02469">
    <property type="entry name" value="Fasciclin"/>
    <property type="match status" value="4"/>
</dbReference>
<comment type="caution">
    <text evidence="3">The sequence shown here is derived from an EMBL/GenBank/DDBJ whole genome shotgun (WGS) entry which is preliminary data.</text>
</comment>
<name>A0ABD1EYD4_HYPHA</name>
<proteinExistence type="predicted"/>
<sequence>MENVRMEKICFIIYVCSLFSILCCLDKVNCKTQSLDVIIKSDPEITQFYSLLEGCNICNYTLEYEPLTVFAPINAAFQKRNISQQDRENLAQYHLTNIPKKIEQLGVSYTSINTRLPGGAPIWITISRGKFHDSYYVNNARLLDNESNIVGIKTPSKGSPITQILHKIDEVLLPTRSPLSSATPVFNPNAWEFLENHESLIQGPHRVRNFRQRVQYFKKENIFRTEGGHTFFIPVDEGFANNRASMIDSYIIDGHVIPREVLFTTPTKKDHPFHTLANSDNVIRVVISFTQEQRENTVINYVKSHTLFADGKHPQGVVLAEIVKANIPVKNGVIHLIHKPLMIVDSTIKELLQDKNGGILNNFFNDINDFDPEGKLILRTIERSPDVTLFAPCNSALDNPIVNNIKRDKQKYLEILQMHVVVDNRLYVDTVMKGNEHKVFQAPTLIKGKNLYFNVVTLGGNRTMSVEGGGVNATVIQPDLAAKNGIIHVIDRVLGVPYSTVLEKLSTDPMLRDTFELGQMQQFNAQLNETNKKFTYFVPRNKAWQDAKVVMPSAIKKLFMYDYAYHAITTLQRHLVISDEVFTMERIKQMTRHREVNQTNRTNALEPPAVELPTLRGSLKIFVEERMDNTYVIHWEELEIPVFRPNVECTNGIIHVIDRPFLKKGDIRVSSASNTKPSILVFVLAIAFTKIIRF</sequence>
<evidence type="ECO:0000313" key="4">
    <source>
        <dbReference type="Proteomes" id="UP001566132"/>
    </source>
</evidence>
<dbReference type="Proteomes" id="UP001566132">
    <property type="component" value="Unassembled WGS sequence"/>
</dbReference>
<dbReference type="Gene3D" id="2.30.180.10">
    <property type="entry name" value="FAS1 domain"/>
    <property type="match status" value="4"/>
</dbReference>
<dbReference type="AlphaFoldDB" id="A0ABD1EYD4"/>
<feature type="domain" description="FAS1" evidence="2">
    <location>
        <begin position="32"/>
        <end position="172"/>
    </location>
</feature>
<gene>
    <name evidence="3" type="ORF">ABEB36_005303</name>
</gene>
<dbReference type="SMART" id="SM00554">
    <property type="entry name" value="FAS1"/>
    <property type="match status" value="4"/>
</dbReference>
<dbReference type="EMBL" id="JBDJPC010000004">
    <property type="protein sequence ID" value="KAL1505831.1"/>
    <property type="molecule type" value="Genomic_DNA"/>
</dbReference>
<feature type="domain" description="FAS1" evidence="2">
    <location>
        <begin position="344"/>
        <end position="494"/>
    </location>
</feature>
<accession>A0ABD1EYD4</accession>